<dbReference type="RefSeq" id="WP_024836683.1">
    <property type="nucleotide sequence ID" value="NZ_CP113524.1"/>
</dbReference>
<evidence type="ECO:0000313" key="2">
    <source>
        <dbReference type="Proteomes" id="UP001163115"/>
    </source>
</evidence>
<keyword evidence="2" id="KW-1185">Reference proteome</keyword>
<evidence type="ECO:0000313" key="1">
    <source>
        <dbReference type="EMBL" id="WAJ25206.1"/>
    </source>
</evidence>
<gene>
    <name evidence="1" type="ORF">OW255_06785</name>
</gene>
<proteinExistence type="predicted"/>
<accession>A0ABY7AI93</accession>
<evidence type="ECO:0008006" key="3">
    <source>
        <dbReference type="Google" id="ProtNLM"/>
    </source>
</evidence>
<dbReference type="EMBL" id="CP113524">
    <property type="protein sequence ID" value="WAJ25206.1"/>
    <property type="molecule type" value="Genomic_DNA"/>
</dbReference>
<dbReference type="Proteomes" id="UP001163115">
    <property type="component" value="Chromosome"/>
</dbReference>
<sequence>MKKIVTFYFILFICVTISSTIGIDAFAYAPAYEIKTENYSPLSDIIEWRYKTINGKLYKRQYNCTKDRWIGNWQLIP</sequence>
<protein>
    <recommendedName>
        <fullName evidence="3">Carbohydrate binding protein</fullName>
    </recommendedName>
</protein>
<organism evidence="1 2">
    <name type="scientific">Lacrimispora xylanolytica</name>
    <dbReference type="NCBI Taxonomy" id="29375"/>
    <lineage>
        <taxon>Bacteria</taxon>
        <taxon>Bacillati</taxon>
        <taxon>Bacillota</taxon>
        <taxon>Clostridia</taxon>
        <taxon>Lachnospirales</taxon>
        <taxon>Lachnospiraceae</taxon>
        <taxon>Lacrimispora</taxon>
    </lineage>
</organism>
<reference evidence="1" key="1">
    <citation type="submission" date="2022-11" db="EMBL/GenBank/DDBJ databases">
        <title>Lacrimispora xylanolytica sy1, complete genome.</title>
        <authorList>
            <person name="Choi S."/>
        </authorList>
    </citation>
    <scope>NUCLEOTIDE SEQUENCE</scope>
    <source>
        <strain evidence="1">Sy1</strain>
    </source>
</reference>
<name>A0ABY7AI93_9FIRM</name>